<evidence type="ECO:0000313" key="2">
    <source>
        <dbReference type="EMBL" id="CAF4070405.1"/>
    </source>
</evidence>
<gene>
    <name evidence="1" type="ORF">OVA965_LOCUS26867</name>
    <name evidence="2" type="ORF">TMI583_LOCUS27609</name>
</gene>
<dbReference type="EMBL" id="CAJNOK010017449">
    <property type="protein sequence ID" value="CAF1264065.1"/>
    <property type="molecule type" value="Genomic_DNA"/>
</dbReference>
<protein>
    <submittedName>
        <fullName evidence="2">Uncharacterized protein</fullName>
    </submittedName>
</protein>
<dbReference type="EMBL" id="CAJOBA010039004">
    <property type="protein sequence ID" value="CAF4070405.1"/>
    <property type="molecule type" value="Genomic_DNA"/>
</dbReference>
<proteinExistence type="predicted"/>
<evidence type="ECO:0000313" key="3">
    <source>
        <dbReference type="Proteomes" id="UP000682733"/>
    </source>
</evidence>
<dbReference type="Proteomes" id="UP000677228">
    <property type="component" value="Unassembled WGS sequence"/>
</dbReference>
<sequence length="800" mass="91469">MRPNWSLLVPTGPNWSQQDPIGPCSSQLLAPIGPHCVKGLENLKCCHADKPVKLYWHLYDTKVHGQQLSSKAATIIIEKMMKNEYDELENSCLSIDQLFRTFKNRNVDSGPAVKSEPQMIIVEDTRSKENFVNTITTSSNLKRSLSTSTLNENENGQNNKLLKTMIEATVQEQLKKLFASVVGVQGTTASNIAVELQESSADILTGLNNSILPTLPTMPVLQIPLTPVLQTPLMPINNNNNKVKFDVNLDDLWVDEELDDAKEDNDYDIPARYQKKTRRTENYEIDINAFEKYLLSIWGRKLKLVTIKKYIQTMNSYFLFHNSSVWYATLLCEFENIETFINYLIAHRKLCPKTITCYTSGLCRLISYVRAKLSLILVNCHSTKRLEIDLILNQNYLQLQGLFKVLSKENKPIVQKRTAQYNSDIVIRSVKLVQRLFNDEKYMEYIINQSNELSLATSARSSSSSASSSGQNRTEIVQKSSYHRLSVKYMKVQAYLFSYLCIMNCWRLSSLTRIHIFDILTVESVPGYKLINCDEHKHGSCGQLVIPIVIFKMLFNLLVYRIGKSLMKNIVRHLYEYSTANQTRQNELRNTFNYHMFVTKSCQNYRPGKGVEIIRSTLRTMIENFDLFSNSESSNNHDDFNKSISLDTLASMDEKTFLQLCSKTLTTRTIRAVSMNLSNKIATSMDDLNHLDKHLGHTANTHGKQRFTLEAKAFLLKSGRVSQLLQNYVRDALDMPAVVDFLNHKTNYDVRPSQSLIDEIVQTGKHGAMGKNDMNSVKSRLRQLSKKMATIPLKINPLFK</sequence>
<name>A0A8S2PZ72_9BILA</name>
<evidence type="ECO:0000313" key="1">
    <source>
        <dbReference type="EMBL" id="CAF1264065.1"/>
    </source>
</evidence>
<reference evidence="2" key="1">
    <citation type="submission" date="2021-02" db="EMBL/GenBank/DDBJ databases">
        <authorList>
            <person name="Nowell W R."/>
        </authorList>
    </citation>
    <scope>NUCLEOTIDE SEQUENCE</scope>
</reference>
<dbReference type="AlphaFoldDB" id="A0A8S2PZ72"/>
<comment type="caution">
    <text evidence="2">The sequence shown here is derived from an EMBL/GenBank/DDBJ whole genome shotgun (WGS) entry which is preliminary data.</text>
</comment>
<accession>A0A8S2PZ72</accession>
<organism evidence="2 3">
    <name type="scientific">Didymodactylos carnosus</name>
    <dbReference type="NCBI Taxonomy" id="1234261"/>
    <lineage>
        <taxon>Eukaryota</taxon>
        <taxon>Metazoa</taxon>
        <taxon>Spiralia</taxon>
        <taxon>Gnathifera</taxon>
        <taxon>Rotifera</taxon>
        <taxon>Eurotatoria</taxon>
        <taxon>Bdelloidea</taxon>
        <taxon>Philodinida</taxon>
        <taxon>Philodinidae</taxon>
        <taxon>Didymodactylos</taxon>
    </lineage>
</organism>
<dbReference type="Proteomes" id="UP000682733">
    <property type="component" value="Unassembled WGS sequence"/>
</dbReference>